<dbReference type="AlphaFoldDB" id="A0A1S9Z7Z9"/>
<keyword evidence="8" id="KW-0472">Membrane</keyword>
<feature type="transmembrane region" description="Helical" evidence="8">
    <location>
        <begin position="12"/>
        <end position="33"/>
    </location>
</feature>
<dbReference type="PRINTS" id="PR00344">
    <property type="entry name" value="BCTRLSENSOR"/>
</dbReference>
<dbReference type="Proteomes" id="UP000190872">
    <property type="component" value="Unassembled WGS sequence"/>
</dbReference>
<dbReference type="Pfam" id="PF02518">
    <property type="entry name" value="HATPase_c"/>
    <property type="match status" value="1"/>
</dbReference>
<keyword evidence="5 11" id="KW-0808">Transferase</keyword>
<evidence type="ECO:0000256" key="7">
    <source>
        <dbReference type="ARBA" id="ARBA00023012"/>
    </source>
</evidence>
<dbReference type="PROSITE" id="PS50109">
    <property type="entry name" value="HIS_KIN"/>
    <property type="match status" value="1"/>
</dbReference>
<comment type="caution">
    <text evidence="10">The sequence shown here is derived from an EMBL/GenBank/DDBJ whole genome shotgun (WGS) entry which is preliminary data.</text>
</comment>
<name>A0A1S9Z7Z9_STRMT</name>
<dbReference type="InterPro" id="IPR050351">
    <property type="entry name" value="BphY/WalK/GraS-like"/>
</dbReference>
<evidence type="ECO:0000256" key="6">
    <source>
        <dbReference type="ARBA" id="ARBA00022777"/>
    </source>
</evidence>
<dbReference type="GO" id="GO:0005886">
    <property type="term" value="C:plasma membrane"/>
    <property type="evidence" value="ECO:0007669"/>
    <property type="project" value="TreeGrafter"/>
</dbReference>
<evidence type="ECO:0000256" key="8">
    <source>
        <dbReference type="SAM" id="Phobius"/>
    </source>
</evidence>
<keyword evidence="7" id="KW-0902">Two-component regulatory system</keyword>
<evidence type="ECO:0000256" key="5">
    <source>
        <dbReference type="ARBA" id="ARBA00022679"/>
    </source>
</evidence>
<dbReference type="SMART" id="SM00388">
    <property type="entry name" value="HisKA"/>
    <property type="match status" value="1"/>
</dbReference>
<dbReference type="GO" id="GO:0000155">
    <property type="term" value="F:phosphorelay sensor kinase activity"/>
    <property type="evidence" value="ECO:0007669"/>
    <property type="project" value="InterPro"/>
</dbReference>
<comment type="subcellular location">
    <subcellularLocation>
        <location evidence="2">Membrane</location>
    </subcellularLocation>
</comment>
<dbReference type="GO" id="GO:0016036">
    <property type="term" value="P:cellular response to phosphate starvation"/>
    <property type="evidence" value="ECO:0007669"/>
    <property type="project" value="TreeGrafter"/>
</dbReference>
<sequence length="451" mass="51775">MNVFKKNILKFILSFIFIIIVDVILLVTAANYIRSQQSASNIIETVSSEIVLTNGNYVVSPIAKQLIDENNLWMMIIDKNSGKEKFNIDKPKDIANQFNFADVVRFSRFYLKDYPVFTQIKDNDNDIYIIAFPKDSIIRYGNNYFDLNRIQIFPIIIVSMIFANILFCLFLYIYSVTFLNRNIKPIINAIVKLPNGGNTQVKSVQELDKLTLAINSANQKLRENEEFKENWISGIAHDIKTPLSVIVSNTSLAIEKTDNDLLLKYLKPTLVESHYIQNLLNDLNIFARLTNGNLILNREIVYIVPFFKEIIIQIINQEIWHDFNFEFTSDDGLFNQKTYVEKSLISRIIHNLIYNSVLHNPSGCDIQIILKHLSNNTFSITVRDNGIGASPNRLNNINKIEEFSFDISGVRRSGIGLKITKQIVDLHHGDMVITSQLGEYFQTTITLDTVN</sequence>
<dbReference type="InterPro" id="IPR003594">
    <property type="entry name" value="HATPase_dom"/>
</dbReference>
<gene>
    <name evidence="11" type="primary">yycG</name>
    <name evidence="10" type="ORF">B0179_10025</name>
    <name evidence="11" type="ORF">D8865_10525</name>
</gene>
<dbReference type="InterPro" id="IPR036890">
    <property type="entry name" value="HATPase_C_sf"/>
</dbReference>
<evidence type="ECO:0000256" key="3">
    <source>
        <dbReference type="ARBA" id="ARBA00012438"/>
    </source>
</evidence>
<dbReference type="EC" id="2.7.13.3" evidence="3"/>
<dbReference type="CDD" id="cd00082">
    <property type="entry name" value="HisKA"/>
    <property type="match status" value="1"/>
</dbReference>
<comment type="catalytic activity">
    <reaction evidence="1">
        <text>ATP + protein L-histidine = ADP + protein N-phospho-L-histidine.</text>
        <dbReference type="EC" id="2.7.13.3"/>
    </reaction>
</comment>
<keyword evidence="4" id="KW-0597">Phosphoprotein</keyword>
<dbReference type="Gene3D" id="3.30.565.10">
    <property type="entry name" value="Histidine kinase-like ATPase, C-terminal domain"/>
    <property type="match status" value="1"/>
</dbReference>
<evidence type="ECO:0000313" key="12">
    <source>
        <dbReference type="Proteomes" id="UP000190872"/>
    </source>
</evidence>
<evidence type="ECO:0000313" key="11">
    <source>
        <dbReference type="EMBL" id="RSI58727.1"/>
    </source>
</evidence>
<dbReference type="Pfam" id="PF00512">
    <property type="entry name" value="HisKA"/>
    <property type="match status" value="1"/>
</dbReference>
<dbReference type="SUPFAM" id="SSF55874">
    <property type="entry name" value="ATPase domain of HSP90 chaperone/DNA topoisomerase II/histidine kinase"/>
    <property type="match status" value="1"/>
</dbReference>
<evidence type="ECO:0000313" key="10">
    <source>
        <dbReference type="EMBL" id="OOR79121.1"/>
    </source>
</evidence>
<dbReference type="InterPro" id="IPR036097">
    <property type="entry name" value="HisK_dim/P_sf"/>
</dbReference>
<dbReference type="EMBL" id="MUXS01000024">
    <property type="protein sequence ID" value="OOR79121.1"/>
    <property type="molecule type" value="Genomic_DNA"/>
</dbReference>
<protein>
    <recommendedName>
        <fullName evidence="3">histidine kinase</fullName>
        <ecNumber evidence="3">2.7.13.3</ecNumber>
    </recommendedName>
</protein>
<dbReference type="PANTHER" id="PTHR45453:SF1">
    <property type="entry name" value="PHOSPHATE REGULON SENSOR PROTEIN PHOR"/>
    <property type="match status" value="1"/>
</dbReference>
<dbReference type="InterPro" id="IPR003661">
    <property type="entry name" value="HisK_dim/P_dom"/>
</dbReference>
<dbReference type="EMBL" id="RJNH01000019">
    <property type="protein sequence ID" value="RSI58727.1"/>
    <property type="molecule type" value="Genomic_DNA"/>
</dbReference>
<feature type="transmembrane region" description="Helical" evidence="8">
    <location>
        <begin position="152"/>
        <end position="174"/>
    </location>
</feature>
<dbReference type="SMART" id="SM00387">
    <property type="entry name" value="HATPase_c"/>
    <property type="match status" value="1"/>
</dbReference>
<reference evidence="11 13" key="2">
    <citation type="submission" date="2018-11" db="EMBL/GenBank/DDBJ databases">
        <title>Species Designations Belie Phenotypic and Genotypic Heterogeneity in Oral Streptococci.</title>
        <authorList>
            <person name="Velsko I."/>
        </authorList>
    </citation>
    <scope>NUCLEOTIDE SEQUENCE [LARGE SCALE GENOMIC DNA]</scope>
    <source>
        <strain evidence="11 13">BCC15</strain>
    </source>
</reference>
<dbReference type="RefSeq" id="WP_078238648.1">
    <property type="nucleotide sequence ID" value="NZ_CAMHYZ010000006.1"/>
</dbReference>
<dbReference type="Proteomes" id="UP000278653">
    <property type="component" value="Unassembled WGS sequence"/>
</dbReference>
<evidence type="ECO:0000256" key="2">
    <source>
        <dbReference type="ARBA" id="ARBA00004370"/>
    </source>
</evidence>
<keyword evidence="6 10" id="KW-0418">Kinase</keyword>
<dbReference type="Gene3D" id="1.10.287.130">
    <property type="match status" value="1"/>
</dbReference>
<dbReference type="InterPro" id="IPR004358">
    <property type="entry name" value="Sig_transdc_His_kin-like_C"/>
</dbReference>
<reference evidence="10 12" key="1">
    <citation type="submission" date="2017-02" db="EMBL/GenBank/DDBJ databases">
        <title>Draft genome sequence of Streptococcus mitis CCUG 61082.</title>
        <authorList>
            <person name="Salva-Serra F."/>
            <person name="Engstrom-Jakobsson H."/>
            <person name="Thorell K."/>
            <person name="Jaen-Luchoro D."/>
            <person name="Gonzales-Siles L."/>
            <person name="Karlsson R."/>
            <person name="Gomila M."/>
            <person name="Yazdan S."/>
            <person name="Boulund F."/>
            <person name="Johnning A."/>
            <person name="Engstrand L."/>
            <person name="Kristiansson E."/>
            <person name="Moore E."/>
        </authorList>
    </citation>
    <scope>NUCLEOTIDE SEQUENCE [LARGE SCALE GENOMIC DNA]</scope>
    <source>
        <strain evidence="10 12">CCUG 61082</strain>
    </source>
</reference>
<evidence type="ECO:0000256" key="1">
    <source>
        <dbReference type="ARBA" id="ARBA00000085"/>
    </source>
</evidence>
<evidence type="ECO:0000256" key="4">
    <source>
        <dbReference type="ARBA" id="ARBA00022553"/>
    </source>
</evidence>
<dbReference type="PANTHER" id="PTHR45453">
    <property type="entry name" value="PHOSPHATE REGULON SENSOR PROTEIN PHOR"/>
    <property type="match status" value="1"/>
</dbReference>
<dbReference type="GO" id="GO:0004721">
    <property type="term" value="F:phosphoprotein phosphatase activity"/>
    <property type="evidence" value="ECO:0007669"/>
    <property type="project" value="TreeGrafter"/>
</dbReference>
<keyword evidence="8" id="KW-0812">Transmembrane</keyword>
<evidence type="ECO:0000259" key="9">
    <source>
        <dbReference type="PROSITE" id="PS50109"/>
    </source>
</evidence>
<evidence type="ECO:0000313" key="13">
    <source>
        <dbReference type="Proteomes" id="UP000278653"/>
    </source>
</evidence>
<keyword evidence="8" id="KW-1133">Transmembrane helix</keyword>
<dbReference type="InterPro" id="IPR005467">
    <property type="entry name" value="His_kinase_dom"/>
</dbReference>
<feature type="domain" description="Histidine kinase" evidence="9">
    <location>
        <begin position="234"/>
        <end position="451"/>
    </location>
</feature>
<dbReference type="SUPFAM" id="SSF47384">
    <property type="entry name" value="Homodimeric domain of signal transducing histidine kinase"/>
    <property type="match status" value="1"/>
</dbReference>
<accession>A0A1S9Z7Z9</accession>
<organism evidence="10 12">
    <name type="scientific">Streptococcus mitis</name>
    <dbReference type="NCBI Taxonomy" id="28037"/>
    <lineage>
        <taxon>Bacteria</taxon>
        <taxon>Bacillati</taxon>
        <taxon>Bacillota</taxon>
        <taxon>Bacilli</taxon>
        <taxon>Lactobacillales</taxon>
        <taxon>Streptococcaceae</taxon>
        <taxon>Streptococcus</taxon>
        <taxon>Streptococcus mitis group</taxon>
    </lineage>
</organism>
<proteinExistence type="predicted"/>